<evidence type="ECO:0000256" key="1">
    <source>
        <dbReference type="SAM" id="SignalP"/>
    </source>
</evidence>
<keyword evidence="3" id="KW-1185">Reference proteome</keyword>
<sequence length="104" mass="12122">MFRKIIAYFLLLLFCRVLAPEDAVLALHAHEHTTHAHDENITHFDVKHTHCHIDNLFDAPFQPVTQHFVFNTPLSFTEHAFVYHSVWKFTFPNNVCLRGPPTLS</sequence>
<protein>
    <submittedName>
        <fullName evidence="2">Uncharacterized protein</fullName>
    </submittedName>
</protein>
<proteinExistence type="predicted"/>
<feature type="signal peptide" evidence="1">
    <location>
        <begin position="1"/>
        <end position="19"/>
    </location>
</feature>
<comment type="caution">
    <text evidence="2">The sequence shown here is derived from an EMBL/GenBank/DDBJ whole genome shotgun (WGS) entry which is preliminary data.</text>
</comment>
<name>A0A5N1IUB0_9BACT</name>
<dbReference type="Proteomes" id="UP000326570">
    <property type="component" value="Unassembled WGS sequence"/>
</dbReference>
<evidence type="ECO:0000313" key="3">
    <source>
        <dbReference type="Proteomes" id="UP000326570"/>
    </source>
</evidence>
<organism evidence="2 3">
    <name type="scientific">Adhaeribacter soli</name>
    <dbReference type="NCBI Taxonomy" id="2607655"/>
    <lineage>
        <taxon>Bacteria</taxon>
        <taxon>Pseudomonadati</taxon>
        <taxon>Bacteroidota</taxon>
        <taxon>Cytophagia</taxon>
        <taxon>Cytophagales</taxon>
        <taxon>Hymenobacteraceae</taxon>
        <taxon>Adhaeribacter</taxon>
    </lineage>
</organism>
<keyword evidence="1" id="KW-0732">Signal</keyword>
<evidence type="ECO:0000313" key="2">
    <source>
        <dbReference type="EMBL" id="KAA9331916.1"/>
    </source>
</evidence>
<dbReference type="RefSeq" id="WP_150904525.1">
    <property type="nucleotide sequence ID" value="NZ_VTWT01000007.1"/>
</dbReference>
<dbReference type="AlphaFoldDB" id="A0A5N1IUB0"/>
<reference evidence="2 3" key="1">
    <citation type="submission" date="2019-09" db="EMBL/GenBank/DDBJ databases">
        <title>Genome sequence of Adhaeribacter sp. M2.</title>
        <authorList>
            <person name="Srinivasan S."/>
        </authorList>
    </citation>
    <scope>NUCLEOTIDE SEQUENCE [LARGE SCALE GENOMIC DNA]</scope>
    <source>
        <strain evidence="2 3">M2</strain>
    </source>
</reference>
<gene>
    <name evidence="2" type="ORF">F0P94_14045</name>
</gene>
<dbReference type="EMBL" id="VTWT01000007">
    <property type="protein sequence ID" value="KAA9331916.1"/>
    <property type="molecule type" value="Genomic_DNA"/>
</dbReference>
<feature type="chain" id="PRO_5025015820" evidence="1">
    <location>
        <begin position="20"/>
        <end position="104"/>
    </location>
</feature>
<accession>A0A5N1IUB0</accession>